<dbReference type="CTD" id="23746"/>
<dbReference type="InterPro" id="IPR046357">
    <property type="entry name" value="PPIase_dom_sf"/>
</dbReference>
<evidence type="ECO:0000256" key="8">
    <source>
        <dbReference type="ARBA" id="ARBA00023242"/>
    </source>
</evidence>
<keyword evidence="8" id="KW-0539">Nucleus</keyword>
<evidence type="ECO:0000256" key="2">
    <source>
        <dbReference type="ARBA" id="ARBA00004123"/>
    </source>
</evidence>
<dbReference type="FunFam" id="1.25.40.10:FF:000052">
    <property type="entry name" value="Aryl-hydrocarbon-interacting protein-like 1"/>
    <property type="match status" value="1"/>
</dbReference>
<name>A0A8U0TWP4_SALNM</name>
<evidence type="ECO:0000259" key="10">
    <source>
        <dbReference type="Pfam" id="PF23322"/>
    </source>
</evidence>
<dbReference type="AlphaFoldDB" id="A0A8U0TWP4"/>
<accession>A0A8U0TWP4</accession>
<dbReference type="SMART" id="SM00028">
    <property type="entry name" value="TPR"/>
    <property type="match status" value="2"/>
</dbReference>
<dbReference type="Pfam" id="PF23322">
    <property type="entry name" value="PPIase_AIP"/>
    <property type="match status" value="1"/>
</dbReference>
<evidence type="ECO:0000256" key="7">
    <source>
        <dbReference type="ARBA" id="ARBA00022803"/>
    </source>
</evidence>
<evidence type="ECO:0000256" key="9">
    <source>
        <dbReference type="PROSITE-ProRule" id="PRU00339"/>
    </source>
</evidence>
<dbReference type="SUPFAM" id="SSF48452">
    <property type="entry name" value="TPR-like"/>
    <property type="match status" value="1"/>
</dbReference>
<dbReference type="RefSeq" id="XP_038830339.1">
    <property type="nucleotide sequence ID" value="XM_038974411.1"/>
</dbReference>
<evidence type="ECO:0000256" key="1">
    <source>
        <dbReference type="ARBA" id="ARBA00002748"/>
    </source>
</evidence>
<dbReference type="InterPro" id="IPR056277">
    <property type="entry name" value="PPIase_AIP"/>
</dbReference>
<dbReference type="GeneID" id="120029106"/>
<gene>
    <name evidence="12" type="primary">aipl1</name>
</gene>
<evidence type="ECO:0000256" key="3">
    <source>
        <dbReference type="ARBA" id="ARBA00004496"/>
    </source>
</evidence>
<dbReference type="Gene3D" id="3.10.50.40">
    <property type="match status" value="1"/>
</dbReference>
<dbReference type="InterPro" id="IPR019734">
    <property type="entry name" value="TPR_rpt"/>
</dbReference>
<dbReference type="PANTHER" id="PTHR11242:SF2">
    <property type="entry name" value="ARYL-HYDROCARBON-INTERACTING PROTEIN-LIKE 1"/>
    <property type="match status" value="1"/>
</dbReference>
<evidence type="ECO:0000256" key="5">
    <source>
        <dbReference type="ARBA" id="ARBA00022490"/>
    </source>
</evidence>
<comment type="subcellular location">
    <subcellularLocation>
        <location evidence="3">Cytoplasm</location>
    </subcellularLocation>
    <subcellularLocation>
        <location evidence="2">Nucleus</location>
    </subcellularLocation>
</comment>
<reference evidence="12" key="1">
    <citation type="submission" date="2025-08" db="UniProtKB">
        <authorList>
            <consortium name="RefSeq"/>
        </authorList>
    </citation>
    <scope>IDENTIFICATION</scope>
    <source>
        <tissue evidence="12">White muscle</tissue>
    </source>
</reference>
<evidence type="ECO:0000313" key="11">
    <source>
        <dbReference type="Proteomes" id="UP000808372"/>
    </source>
</evidence>
<keyword evidence="5" id="KW-0963">Cytoplasm</keyword>
<dbReference type="InterPro" id="IPR039663">
    <property type="entry name" value="AIP/AIPL1/TTC9"/>
</dbReference>
<evidence type="ECO:0000313" key="12">
    <source>
        <dbReference type="RefSeq" id="XP_038830339.1"/>
    </source>
</evidence>
<comment type="function">
    <text evidence="1">May be important in protein trafficking and/or protein folding and stabilization.</text>
</comment>
<dbReference type="GO" id="GO:0005634">
    <property type="term" value="C:nucleus"/>
    <property type="evidence" value="ECO:0007669"/>
    <property type="project" value="UniProtKB-SubCell"/>
</dbReference>
<keyword evidence="11" id="KW-1185">Reference proteome</keyword>
<feature type="repeat" description="TPR" evidence="9">
    <location>
        <begin position="201"/>
        <end position="234"/>
    </location>
</feature>
<evidence type="ECO:0000256" key="4">
    <source>
        <dbReference type="ARBA" id="ARBA00015658"/>
    </source>
</evidence>
<dbReference type="GO" id="GO:0003755">
    <property type="term" value="F:peptidyl-prolyl cis-trans isomerase activity"/>
    <property type="evidence" value="ECO:0007669"/>
    <property type="project" value="InterPro"/>
</dbReference>
<dbReference type="GO" id="GO:0005737">
    <property type="term" value="C:cytoplasm"/>
    <property type="evidence" value="ECO:0007669"/>
    <property type="project" value="UniProtKB-SubCell"/>
</dbReference>
<proteinExistence type="predicted"/>
<keyword evidence="6" id="KW-0677">Repeat</keyword>
<dbReference type="Gene3D" id="1.25.40.10">
    <property type="entry name" value="Tetratricopeptide repeat domain"/>
    <property type="match status" value="1"/>
</dbReference>
<protein>
    <recommendedName>
        <fullName evidence="4">Aryl-hydrocarbon-interacting protein-like 1</fullName>
    </recommendedName>
</protein>
<dbReference type="SUPFAM" id="SSF54534">
    <property type="entry name" value="FKBP-like"/>
    <property type="match status" value="1"/>
</dbReference>
<dbReference type="PANTHER" id="PTHR11242">
    <property type="entry name" value="ARYL HYDROCARBON RECEPTOR INTERACTING PROTEIN RELATED"/>
    <property type="match status" value="1"/>
</dbReference>
<dbReference type="PROSITE" id="PS50005">
    <property type="entry name" value="TPR"/>
    <property type="match status" value="1"/>
</dbReference>
<organism evidence="11 12">
    <name type="scientific">Salvelinus namaycush</name>
    <name type="common">Lake trout</name>
    <name type="synonym">Salmo namaycush</name>
    <dbReference type="NCBI Taxonomy" id="8040"/>
    <lineage>
        <taxon>Eukaryota</taxon>
        <taxon>Metazoa</taxon>
        <taxon>Chordata</taxon>
        <taxon>Craniata</taxon>
        <taxon>Vertebrata</taxon>
        <taxon>Euteleostomi</taxon>
        <taxon>Actinopterygii</taxon>
        <taxon>Neopterygii</taxon>
        <taxon>Teleostei</taxon>
        <taxon>Protacanthopterygii</taxon>
        <taxon>Salmoniformes</taxon>
        <taxon>Salmonidae</taxon>
        <taxon>Salmoninae</taxon>
        <taxon>Salvelinus</taxon>
    </lineage>
</organism>
<sequence>MDGTMLLGVEGIKKTILYGGTAEMPRFITGTKVTFHFRTQLCDDDRTVIDDSKVAGVPMEVVIGNMFKLEIWETLLTSMRIGEVAEFWCDVTVQQPSEYDRESWALNDEERLKAVPLLHGQGNKLYKLGRYQDATNKYKEAIVCIKNIQHKEKAWEAPWLKLEKMGNMLTLNYCQCLLRMEEYYEVIEHTSDIINQHPGEMKAFYVRGKAHIEVWNEAEARADFERVLDLDPGMKKAVKKDLGVLNMRMEEKNEEDKVKYKGMF</sequence>
<keyword evidence="7 9" id="KW-0802">TPR repeat</keyword>
<dbReference type="Proteomes" id="UP000808372">
    <property type="component" value="Chromosome 34"/>
</dbReference>
<evidence type="ECO:0000256" key="6">
    <source>
        <dbReference type="ARBA" id="ARBA00022737"/>
    </source>
</evidence>
<feature type="domain" description="AIP/AIPL N-terminal FKBP-type PPIase" evidence="10">
    <location>
        <begin position="29"/>
        <end position="88"/>
    </location>
</feature>
<dbReference type="InterPro" id="IPR011990">
    <property type="entry name" value="TPR-like_helical_dom_sf"/>
</dbReference>